<dbReference type="Proteomes" id="UP000230251">
    <property type="component" value="Unassembled WGS sequence"/>
</dbReference>
<evidence type="ECO:0000313" key="2">
    <source>
        <dbReference type="Proteomes" id="UP000230251"/>
    </source>
</evidence>
<evidence type="ECO:0000313" key="1">
    <source>
        <dbReference type="EMBL" id="PJC24129.1"/>
    </source>
</evidence>
<gene>
    <name evidence="1" type="ORF">CO057_04420</name>
</gene>
<dbReference type="AlphaFoldDB" id="A0A2M8EN23"/>
<dbReference type="EMBL" id="PFSI01000067">
    <property type="protein sequence ID" value="PJC24129.1"/>
    <property type="molecule type" value="Genomic_DNA"/>
</dbReference>
<sequence>MNVTCEVSLLNVAPCTKFRQEYNACVFRVLKVMAKAWFYATPGVRAKSADVQVKEGQNFRAVISVQCCRQNDGIVDEPVVFTGKTADEVHRQMDLLTEVEGTPVEHGLKIDPFELHREARSRVYSTWIGVVFVHAI</sequence>
<comment type="caution">
    <text evidence="1">The sequence shown here is derived from an EMBL/GenBank/DDBJ whole genome shotgun (WGS) entry which is preliminary data.</text>
</comment>
<name>A0A2M8EN23_9BACT</name>
<reference evidence="2" key="1">
    <citation type="submission" date="2017-09" db="EMBL/GenBank/DDBJ databases">
        <title>Depth-based differentiation of microbial function through sediment-hosted aquifers and enrichment of novel symbionts in the deep terrestrial subsurface.</title>
        <authorList>
            <person name="Probst A.J."/>
            <person name="Ladd B."/>
            <person name="Jarett J.K."/>
            <person name="Geller-Mcgrath D.E."/>
            <person name="Sieber C.M.K."/>
            <person name="Emerson J.B."/>
            <person name="Anantharaman K."/>
            <person name="Thomas B.C."/>
            <person name="Malmstrom R."/>
            <person name="Stieglmeier M."/>
            <person name="Klingl A."/>
            <person name="Woyke T."/>
            <person name="Ryan C.M."/>
            <person name="Banfield J.F."/>
        </authorList>
    </citation>
    <scope>NUCLEOTIDE SEQUENCE [LARGE SCALE GENOMIC DNA]</scope>
</reference>
<accession>A0A2M8EN23</accession>
<organism evidence="1 2">
    <name type="scientific">Candidatus Uhrbacteria bacterium CG_4_9_14_0_2_um_filter_41_50</name>
    <dbReference type="NCBI Taxonomy" id="1975031"/>
    <lineage>
        <taxon>Bacteria</taxon>
        <taxon>Candidatus Uhriibacteriota</taxon>
    </lineage>
</organism>
<proteinExistence type="predicted"/>
<protein>
    <submittedName>
        <fullName evidence="1">Uncharacterized protein</fullName>
    </submittedName>
</protein>